<evidence type="ECO:0000313" key="2">
    <source>
        <dbReference type="EMBL" id="AIY82347.1"/>
    </source>
</evidence>
<dbReference type="RefSeq" id="WP_039312328.1">
    <property type="nucleotide sequence ID" value="NZ_CP006905.1"/>
</dbReference>
<keyword evidence="3" id="KW-1185">Reference proteome</keyword>
<reference evidence="2 3" key="1">
    <citation type="journal article" date="2015" name="Infect. Genet. Evol.">
        <title>Genomic sequences of six botulinum neurotoxin-producing strains representing three clostridial species illustrate the mobility and diversity of botulinum neurotoxin genes.</title>
        <authorList>
            <person name="Smith T.J."/>
            <person name="Hill K.K."/>
            <person name="Xie G."/>
            <person name="Foley B.T."/>
            <person name="Williamson C.H."/>
            <person name="Foster J.T."/>
            <person name="Johnson S.L."/>
            <person name="Chertkov O."/>
            <person name="Teshima H."/>
            <person name="Gibbons H.S."/>
            <person name="Johnsky L.A."/>
            <person name="Karavis M.A."/>
            <person name="Smith L.A."/>
        </authorList>
    </citation>
    <scope>NUCLEOTIDE SEQUENCE [LARGE SCALE GENOMIC DNA]</scope>
    <source>
        <strain evidence="2">Sullivan</strain>
    </source>
</reference>
<gene>
    <name evidence="2" type="ORF">U729_1095</name>
</gene>
<accession>A0A0A7FRY2</accession>
<name>A0A0A7FRY2_9CLOT</name>
<dbReference type="Pfam" id="PF13275">
    <property type="entry name" value="S4_2"/>
    <property type="match status" value="1"/>
</dbReference>
<dbReference type="Proteomes" id="UP000030635">
    <property type="component" value="Chromosome"/>
</dbReference>
<evidence type="ECO:0000313" key="3">
    <source>
        <dbReference type="Proteomes" id="UP000030635"/>
    </source>
</evidence>
<dbReference type="SUPFAM" id="SSF55174">
    <property type="entry name" value="Alpha-L RNA-binding motif"/>
    <property type="match status" value="1"/>
</dbReference>
<dbReference type="GO" id="GO:0003723">
    <property type="term" value="F:RNA binding"/>
    <property type="evidence" value="ECO:0007669"/>
    <property type="project" value="UniProtKB-KW"/>
</dbReference>
<dbReference type="KEGG" id="cbv:U729_1095"/>
<dbReference type="CDD" id="cd00165">
    <property type="entry name" value="S4"/>
    <property type="match status" value="1"/>
</dbReference>
<dbReference type="EMBL" id="CP006905">
    <property type="protein sequence ID" value="AIY82347.1"/>
    <property type="molecule type" value="Genomic_DNA"/>
</dbReference>
<dbReference type="InterPro" id="IPR036986">
    <property type="entry name" value="S4_RNA-bd_sf"/>
</dbReference>
<dbReference type="eggNOG" id="COG2501">
    <property type="taxonomic scope" value="Bacteria"/>
</dbReference>
<dbReference type="HOGENOM" id="CLU_127162_4_0_9"/>
<keyword evidence="1" id="KW-0694">RNA-binding</keyword>
<dbReference type="STRING" id="1561.NPD11_1906"/>
<proteinExistence type="predicted"/>
<dbReference type="OrthoDB" id="9811532at2"/>
<dbReference type="PROSITE" id="PS50889">
    <property type="entry name" value="S4"/>
    <property type="match status" value="1"/>
</dbReference>
<dbReference type="AlphaFoldDB" id="A0A0A7FRY2"/>
<dbReference type="Gene3D" id="3.10.290.10">
    <property type="entry name" value="RNA-binding S4 domain"/>
    <property type="match status" value="1"/>
</dbReference>
<sequence>MKEININTEFIKLDAFLKWAGIASLGSEAKIYILEEMVKVNGEICTQRGKKLRVNDTVEFEGEIYKIV</sequence>
<evidence type="ECO:0000256" key="1">
    <source>
        <dbReference type="PROSITE-ProRule" id="PRU00182"/>
    </source>
</evidence>
<dbReference type="InterPro" id="IPR014330">
    <property type="entry name" value="RNA-bd_S4-rel_YaaA"/>
</dbReference>
<organism evidence="2 3">
    <name type="scientific">Clostridium baratii str. Sullivan</name>
    <dbReference type="NCBI Taxonomy" id="1415775"/>
    <lineage>
        <taxon>Bacteria</taxon>
        <taxon>Bacillati</taxon>
        <taxon>Bacillota</taxon>
        <taxon>Clostridia</taxon>
        <taxon>Eubacteriales</taxon>
        <taxon>Clostridiaceae</taxon>
        <taxon>Clostridium</taxon>
    </lineage>
</organism>
<dbReference type="NCBIfam" id="TIGR02988">
    <property type="entry name" value="YaaA_near_RecF"/>
    <property type="match status" value="1"/>
</dbReference>
<protein>
    <submittedName>
        <fullName evidence="2">S4 domain protein</fullName>
    </submittedName>
</protein>